<dbReference type="CDD" id="cd18877">
    <property type="entry name" value="NUDIX_Hydrolase"/>
    <property type="match status" value="1"/>
</dbReference>
<dbReference type="InterPro" id="IPR000086">
    <property type="entry name" value="NUDIX_hydrolase_dom"/>
</dbReference>
<sequence>MSIHGPADGWVVAPDGQKYWGKNGAAGLVVVDADERVLLQHRVGWSHHGGTWGVPGGARQFDESAVEGALRESAEEAAVPRDALRLLFTSAVDLGFWSYTTVVARATRSFDPVISDGESEDLAWVPLADVESLPLHPGFAASWPRLAETLRHPLHLVVDGANVVGSRPDGWWRDRAGAAGRLLGALEVLAANGVPASALVAVEPALAGAVDAWFPDVTLVVEGEAKSVGDPRPGSLVELLRAPTDGDSAVVAAVQGLLAPESGPAAAAPRVVVVTADRELAARVAALGASVVGPGILLALLP</sequence>
<dbReference type="RefSeq" id="WP_345376997.1">
    <property type="nucleotide sequence ID" value="NZ_BAABLM010000010.1"/>
</dbReference>
<dbReference type="PROSITE" id="PS51462">
    <property type="entry name" value="NUDIX"/>
    <property type="match status" value="1"/>
</dbReference>
<comment type="caution">
    <text evidence="4">The sequence shown here is derived from an EMBL/GenBank/DDBJ whole genome shotgun (WGS) entry which is preliminary data.</text>
</comment>
<dbReference type="SUPFAM" id="SSF55811">
    <property type="entry name" value="Nudix"/>
    <property type="match status" value="1"/>
</dbReference>
<dbReference type="Pfam" id="PF00293">
    <property type="entry name" value="NUDIX"/>
    <property type="match status" value="1"/>
</dbReference>
<evidence type="ECO:0000256" key="1">
    <source>
        <dbReference type="ARBA" id="ARBA00001946"/>
    </source>
</evidence>
<name>A0ABP8W9L8_9MICO</name>
<reference evidence="5" key="1">
    <citation type="journal article" date="2019" name="Int. J. Syst. Evol. Microbiol.">
        <title>The Global Catalogue of Microorganisms (GCM) 10K type strain sequencing project: providing services to taxonomists for standard genome sequencing and annotation.</title>
        <authorList>
            <consortium name="The Broad Institute Genomics Platform"/>
            <consortium name="The Broad Institute Genome Sequencing Center for Infectious Disease"/>
            <person name="Wu L."/>
            <person name="Ma J."/>
        </authorList>
    </citation>
    <scope>NUCLEOTIDE SEQUENCE [LARGE SCALE GENOMIC DNA]</scope>
    <source>
        <strain evidence="5">JCM 18956</strain>
    </source>
</reference>
<keyword evidence="5" id="KW-1185">Reference proteome</keyword>
<proteinExistence type="predicted"/>
<comment type="cofactor">
    <cofactor evidence="1">
        <name>Mg(2+)</name>
        <dbReference type="ChEBI" id="CHEBI:18420"/>
    </cofactor>
</comment>
<evidence type="ECO:0000259" key="3">
    <source>
        <dbReference type="PROSITE" id="PS51462"/>
    </source>
</evidence>
<evidence type="ECO:0000256" key="2">
    <source>
        <dbReference type="ARBA" id="ARBA00022801"/>
    </source>
</evidence>
<dbReference type="PANTHER" id="PTHR43046">
    <property type="entry name" value="GDP-MANNOSE MANNOSYL HYDROLASE"/>
    <property type="match status" value="1"/>
</dbReference>
<dbReference type="PANTHER" id="PTHR43046:SF2">
    <property type="entry name" value="8-OXO-DGTP DIPHOSPHATASE-RELATED"/>
    <property type="match status" value="1"/>
</dbReference>
<feature type="domain" description="Nudix hydrolase" evidence="3">
    <location>
        <begin position="21"/>
        <end position="148"/>
    </location>
</feature>
<dbReference type="InterPro" id="IPR015797">
    <property type="entry name" value="NUDIX_hydrolase-like_dom_sf"/>
</dbReference>
<accession>A0ABP8W9L8</accession>
<evidence type="ECO:0000313" key="4">
    <source>
        <dbReference type="EMBL" id="GAA4684218.1"/>
    </source>
</evidence>
<evidence type="ECO:0000313" key="5">
    <source>
        <dbReference type="Proteomes" id="UP001501295"/>
    </source>
</evidence>
<gene>
    <name evidence="4" type="ORF">GCM10025780_32640</name>
</gene>
<organism evidence="4 5">
    <name type="scientific">Frondihabitans cladoniiphilus</name>
    <dbReference type="NCBI Taxonomy" id="715785"/>
    <lineage>
        <taxon>Bacteria</taxon>
        <taxon>Bacillati</taxon>
        <taxon>Actinomycetota</taxon>
        <taxon>Actinomycetes</taxon>
        <taxon>Micrococcales</taxon>
        <taxon>Microbacteriaceae</taxon>
        <taxon>Frondihabitans</taxon>
    </lineage>
</organism>
<dbReference type="Proteomes" id="UP001501295">
    <property type="component" value="Unassembled WGS sequence"/>
</dbReference>
<protein>
    <submittedName>
        <fullName evidence="4">NUDIX domain-containing protein</fullName>
    </submittedName>
</protein>
<dbReference type="EMBL" id="BAABLM010000010">
    <property type="protein sequence ID" value="GAA4684218.1"/>
    <property type="molecule type" value="Genomic_DNA"/>
</dbReference>
<dbReference type="Gene3D" id="3.90.79.10">
    <property type="entry name" value="Nucleoside Triphosphate Pyrophosphohydrolase"/>
    <property type="match status" value="1"/>
</dbReference>
<keyword evidence="2" id="KW-0378">Hydrolase</keyword>